<evidence type="ECO:0000313" key="4">
    <source>
        <dbReference type="EMBL" id="CAL4159108.1"/>
    </source>
</evidence>
<gene>
    <name evidence="4" type="ORF">MNOR_LOCUS32235</name>
</gene>
<evidence type="ECO:0000259" key="3">
    <source>
        <dbReference type="PROSITE" id="PS50056"/>
    </source>
</evidence>
<organism evidence="4 5">
    <name type="scientific">Meganyctiphanes norvegica</name>
    <name type="common">Northern krill</name>
    <name type="synonym">Thysanopoda norvegica</name>
    <dbReference type="NCBI Taxonomy" id="48144"/>
    <lineage>
        <taxon>Eukaryota</taxon>
        <taxon>Metazoa</taxon>
        <taxon>Ecdysozoa</taxon>
        <taxon>Arthropoda</taxon>
        <taxon>Crustacea</taxon>
        <taxon>Multicrustacea</taxon>
        <taxon>Malacostraca</taxon>
        <taxon>Eumalacostraca</taxon>
        <taxon>Eucarida</taxon>
        <taxon>Euphausiacea</taxon>
        <taxon>Euphausiidae</taxon>
        <taxon>Meganyctiphanes</taxon>
    </lineage>
</organism>
<proteinExistence type="predicted"/>
<keyword evidence="1" id="KW-0378">Hydrolase</keyword>
<dbReference type="SUPFAM" id="SSF52799">
    <property type="entry name" value="(Phosphotyrosine protein) phosphatases II"/>
    <property type="match status" value="1"/>
</dbReference>
<dbReference type="InterPro" id="IPR057023">
    <property type="entry name" value="PTP-SAK"/>
</dbReference>
<feature type="domain" description="Tyrosine specific protein phosphatases" evidence="3">
    <location>
        <begin position="218"/>
        <end position="284"/>
    </location>
</feature>
<dbReference type="InterPro" id="IPR000387">
    <property type="entry name" value="Tyr_Pase_dom"/>
</dbReference>
<dbReference type="Pfam" id="PF22784">
    <property type="entry name" value="PTP-SAK"/>
    <property type="match status" value="1"/>
</dbReference>
<dbReference type="Proteomes" id="UP001497623">
    <property type="component" value="Unassembled WGS sequence"/>
</dbReference>
<dbReference type="PANTHER" id="PTHR23339">
    <property type="entry name" value="TYROSINE SPECIFIC PROTEIN PHOSPHATASE AND DUAL SPECIFICITY PROTEIN PHOSPHATASE"/>
    <property type="match status" value="1"/>
</dbReference>
<name>A0AAV2S573_MEGNR</name>
<dbReference type="EMBL" id="CAXKWB010043361">
    <property type="protein sequence ID" value="CAL4159108.1"/>
    <property type="molecule type" value="Genomic_DNA"/>
</dbReference>
<dbReference type="InterPro" id="IPR020422">
    <property type="entry name" value="TYR_PHOSPHATASE_DUAL_dom"/>
</dbReference>
<sequence>MDRCIGWNSSLMNRCIGHNSRLLAQVITLLVLWSSKRCREAELRPLTKNGKAKIKILKTRRHRGSKFTSLFDIAQCHSPLLPPHPPITFWKIYIILGYVIHRSASNHHIRYTPTASIYLCRWWWLFITVMSVNSNMRHKSIRPAPSEIEYKNMSFLITDRPTDTTMVTYVEELLKHGVKDVVRVCEPTYKIDDLKRNGISVTDLVFDDGTFPPTEVVDEWLALLRKRHREDPGCTVAVHCVAGLGRAPVLVAIALIELGQQYEDAVELIRQKRRGAINAKQLAYLEKYRPKSRLRLKNGHKGGVCCVQ</sequence>
<dbReference type="Gene3D" id="3.90.190.10">
    <property type="entry name" value="Protein tyrosine phosphatase superfamily"/>
    <property type="match status" value="1"/>
</dbReference>
<reference evidence="4 5" key="1">
    <citation type="submission" date="2024-05" db="EMBL/GenBank/DDBJ databases">
        <authorList>
            <person name="Wallberg A."/>
        </authorList>
    </citation>
    <scope>NUCLEOTIDE SEQUENCE [LARGE SCALE GENOMIC DNA]</scope>
</reference>
<dbReference type="FunFam" id="3.90.190.10:FF:000081">
    <property type="entry name" value="Tyrosine phosphatase type IVA"/>
    <property type="match status" value="1"/>
</dbReference>
<evidence type="ECO:0000259" key="2">
    <source>
        <dbReference type="PROSITE" id="PS50054"/>
    </source>
</evidence>
<dbReference type="GO" id="GO:0016791">
    <property type="term" value="F:phosphatase activity"/>
    <property type="evidence" value="ECO:0007669"/>
    <property type="project" value="UniProtKB-ARBA"/>
</dbReference>
<dbReference type="CDD" id="cd14500">
    <property type="entry name" value="PTP-IVa"/>
    <property type="match status" value="1"/>
</dbReference>
<dbReference type="InterPro" id="IPR003595">
    <property type="entry name" value="Tyr_Pase_cat"/>
</dbReference>
<dbReference type="InterPro" id="IPR050561">
    <property type="entry name" value="PTP"/>
</dbReference>
<dbReference type="PROSITE" id="PS50054">
    <property type="entry name" value="TYR_PHOSPHATASE_DUAL"/>
    <property type="match status" value="1"/>
</dbReference>
<feature type="domain" description="Tyrosine-protein phosphatase" evidence="2">
    <location>
        <begin position="144"/>
        <end position="297"/>
    </location>
</feature>
<protein>
    <submittedName>
        <fullName evidence="4">Uncharacterized protein</fullName>
    </submittedName>
</protein>
<feature type="non-terminal residue" evidence="4">
    <location>
        <position position="308"/>
    </location>
</feature>
<keyword evidence="5" id="KW-1185">Reference proteome</keyword>
<accession>A0AAV2S573</accession>
<dbReference type="PROSITE" id="PS50056">
    <property type="entry name" value="TYR_PHOSPHATASE_2"/>
    <property type="match status" value="1"/>
</dbReference>
<evidence type="ECO:0000256" key="1">
    <source>
        <dbReference type="ARBA" id="ARBA00022801"/>
    </source>
</evidence>
<dbReference type="InterPro" id="IPR029021">
    <property type="entry name" value="Prot-tyrosine_phosphatase-like"/>
</dbReference>
<comment type="caution">
    <text evidence="4">The sequence shown here is derived from an EMBL/GenBank/DDBJ whole genome shotgun (WGS) entry which is preliminary data.</text>
</comment>
<dbReference type="SMART" id="SM00404">
    <property type="entry name" value="PTPc_motif"/>
    <property type="match status" value="1"/>
</dbReference>
<evidence type="ECO:0000313" key="5">
    <source>
        <dbReference type="Proteomes" id="UP001497623"/>
    </source>
</evidence>
<dbReference type="AlphaFoldDB" id="A0AAV2S573"/>